<keyword evidence="3" id="KW-1185">Reference proteome</keyword>
<sequence length="299" mass="33834">MDTHIPATPAAFRQLHVKLPTEDPTNNRSIFSESQRWLADHPSGFLMMRNMQPEVPLGFGMLLESLDTGKIIFHKRIRRRTPLFKPPYPSIPEPFTWHERYGKGELPPEIRVSTLTDDPRVDLVLPKEPYFPRLYAAAWPTAAQPPPDPNSRSSSDSGSEDTAQTPPASTQPAEEVHSLYYKYYNGSSLANLVEMYSDRTGGPIPESFIWHVVEQLTRALLFLYAGLTRADLDSFTEPADETPEHYDLILNRMLQRAPWIHQDISDVNILLDSPLNADGLLEPMGRFFPDVILSGLQNA</sequence>
<dbReference type="Proteomes" id="UP001302676">
    <property type="component" value="Unassembled WGS sequence"/>
</dbReference>
<feature type="region of interest" description="Disordered" evidence="1">
    <location>
        <begin position="141"/>
        <end position="173"/>
    </location>
</feature>
<accession>A0AAN6UYH0</accession>
<dbReference type="GeneID" id="87814547"/>
<protein>
    <submittedName>
        <fullName evidence="2">Uncharacterized protein</fullName>
    </submittedName>
</protein>
<gene>
    <name evidence="2" type="ORF">C8A04DRAFT_14009</name>
</gene>
<proteinExistence type="predicted"/>
<feature type="compositionally biased region" description="Polar residues" evidence="1">
    <location>
        <begin position="162"/>
        <end position="172"/>
    </location>
</feature>
<organism evidence="2 3">
    <name type="scientific">Dichotomopilus funicola</name>
    <dbReference type="NCBI Taxonomy" id="1934379"/>
    <lineage>
        <taxon>Eukaryota</taxon>
        <taxon>Fungi</taxon>
        <taxon>Dikarya</taxon>
        <taxon>Ascomycota</taxon>
        <taxon>Pezizomycotina</taxon>
        <taxon>Sordariomycetes</taxon>
        <taxon>Sordariomycetidae</taxon>
        <taxon>Sordariales</taxon>
        <taxon>Chaetomiaceae</taxon>
        <taxon>Dichotomopilus</taxon>
    </lineage>
</organism>
<dbReference type="RefSeq" id="XP_062634913.1">
    <property type="nucleotide sequence ID" value="XM_062777934.1"/>
</dbReference>
<reference evidence="2" key="1">
    <citation type="journal article" date="2023" name="Mol. Phylogenet. Evol.">
        <title>Genome-scale phylogeny and comparative genomics of the fungal order Sordariales.</title>
        <authorList>
            <person name="Hensen N."/>
            <person name="Bonometti L."/>
            <person name="Westerberg I."/>
            <person name="Brannstrom I.O."/>
            <person name="Guillou S."/>
            <person name="Cros-Aarteil S."/>
            <person name="Calhoun S."/>
            <person name="Haridas S."/>
            <person name="Kuo A."/>
            <person name="Mondo S."/>
            <person name="Pangilinan J."/>
            <person name="Riley R."/>
            <person name="LaButti K."/>
            <person name="Andreopoulos B."/>
            <person name="Lipzen A."/>
            <person name="Chen C."/>
            <person name="Yan M."/>
            <person name="Daum C."/>
            <person name="Ng V."/>
            <person name="Clum A."/>
            <person name="Steindorff A."/>
            <person name="Ohm R.A."/>
            <person name="Martin F."/>
            <person name="Silar P."/>
            <person name="Natvig D.O."/>
            <person name="Lalanne C."/>
            <person name="Gautier V."/>
            <person name="Ament-Velasquez S.L."/>
            <person name="Kruys A."/>
            <person name="Hutchinson M.I."/>
            <person name="Powell A.J."/>
            <person name="Barry K."/>
            <person name="Miller A.N."/>
            <person name="Grigoriev I.V."/>
            <person name="Debuchy R."/>
            <person name="Gladieux P."/>
            <person name="Hiltunen Thoren M."/>
            <person name="Johannesson H."/>
        </authorList>
    </citation>
    <scope>NUCLEOTIDE SEQUENCE</scope>
    <source>
        <strain evidence="2">CBS 141.50</strain>
    </source>
</reference>
<dbReference type="AlphaFoldDB" id="A0AAN6UYH0"/>
<feature type="non-terminal residue" evidence="2">
    <location>
        <position position="299"/>
    </location>
</feature>
<evidence type="ECO:0000313" key="3">
    <source>
        <dbReference type="Proteomes" id="UP001302676"/>
    </source>
</evidence>
<evidence type="ECO:0000256" key="1">
    <source>
        <dbReference type="SAM" id="MobiDB-lite"/>
    </source>
</evidence>
<feature type="compositionally biased region" description="Low complexity" evidence="1">
    <location>
        <begin position="150"/>
        <end position="161"/>
    </location>
</feature>
<evidence type="ECO:0000313" key="2">
    <source>
        <dbReference type="EMBL" id="KAK4141542.1"/>
    </source>
</evidence>
<comment type="caution">
    <text evidence="2">The sequence shown here is derived from an EMBL/GenBank/DDBJ whole genome shotgun (WGS) entry which is preliminary data.</text>
</comment>
<dbReference type="EMBL" id="MU853610">
    <property type="protein sequence ID" value="KAK4141542.1"/>
    <property type="molecule type" value="Genomic_DNA"/>
</dbReference>
<reference evidence="2" key="2">
    <citation type="submission" date="2023-05" db="EMBL/GenBank/DDBJ databases">
        <authorList>
            <consortium name="Lawrence Berkeley National Laboratory"/>
            <person name="Steindorff A."/>
            <person name="Hensen N."/>
            <person name="Bonometti L."/>
            <person name="Westerberg I."/>
            <person name="Brannstrom I.O."/>
            <person name="Guillou S."/>
            <person name="Cros-Aarteil S."/>
            <person name="Calhoun S."/>
            <person name="Haridas S."/>
            <person name="Kuo A."/>
            <person name="Mondo S."/>
            <person name="Pangilinan J."/>
            <person name="Riley R."/>
            <person name="Labutti K."/>
            <person name="Andreopoulos B."/>
            <person name="Lipzen A."/>
            <person name="Chen C."/>
            <person name="Yanf M."/>
            <person name="Daum C."/>
            <person name="Ng V."/>
            <person name="Clum A."/>
            <person name="Ohm R."/>
            <person name="Martin F."/>
            <person name="Silar P."/>
            <person name="Natvig D."/>
            <person name="Lalanne C."/>
            <person name="Gautier V."/>
            <person name="Ament-Velasquez S.L."/>
            <person name="Kruys A."/>
            <person name="Hutchinson M.I."/>
            <person name="Powell A.J."/>
            <person name="Barry K."/>
            <person name="Miller A.N."/>
            <person name="Grigoriev I.V."/>
            <person name="Debuchy R."/>
            <person name="Gladieux P."/>
            <person name="Thoren M.H."/>
            <person name="Johannesson H."/>
        </authorList>
    </citation>
    <scope>NUCLEOTIDE SEQUENCE</scope>
    <source>
        <strain evidence="2">CBS 141.50</strain>
    </source>
</reference>
<name>A0AAN6UYH0_9PEZI</name>